<dbReference type="GO" id="GO:0005634">
    <property type="term" value="C:nucleus"/>
    <property type="evidence" value="ECO:0007669"/>
    <property type="project" value="TreeGrafter"/>
</dbReference>
<dbReference type="AlphaFoldDB" id="A0A382WLE2"/>
<dbReference type="InterPro" id="IPR029035">
    <property type="entry name" value="DHS-like_NAD/FAD-binding_dom"/>
</dbReference>
<gene>
    <name evidence="4" type="ORF">METZ01_LOCUS412447</name>
</gene>
<keyword evidence="1" id="KW-0808">Transferase</keyword>
<organism evidence="4">
    <name type="scientific">marine metagenome</name>
    <dbReference type="NCBI Taxonomy" id="408172"/>
    <lineage>
        <taxon>unclassified sequences</taxon>
        <taxon>metagenomes</taxon>
        <taxon>ecological metagenomes</taxon>
    </lineage>
</organism>
<dbReference type="GO" id="GO:0017136">
    <property type="term" value="F:histone deacetylase activity, NAD-dependent"/>
    <property type="evidence" value="ECO:0007669"/>
    <property type="project" value="TreeGrafter"/>
</dbReference>
<evidence type="ECO:0000313" key="4">
    <source>
        <dbReference type="EMBL" id="SVD59593.1"/>
    </source>
</evidence>
<sequence>MNEQLSKYIEQSKKIVIFTGAGISTESGIPDFRGPQGVWKTNTPIYFQDFIGSEEVRRESWKRKFSGKDII</sequence>
<keyword evidence="2" id="KW-0520">NAD</keyword>
<accession>A0A382WLE2</accession>
<dbReference type="PANTHER" id="PTHR11085">
    <property type="entry name" value="NAD-DEPENDENT PROTEIN DEACYLASE SIRTUIN-5, MITOCHONDRIAL-RELATED"/>
    <property type="match status" value="1"/>
</dbReference>
<dbReference type="Gene3D" id="3.40.50.1220">
    <property type="entry name" value="TPP-binding domain"/>
    <property type="match status" value="1"/>
</dbReference>
<dbReference type="EMBL" id="UINC01160763">
    <property type="protein sequence ID" value="SVD59593.1"/>
    <property type="molecule type" value="Genomic_DNA"/>
</dbReference>
<evidence type="ECO:0000256" key="2">
    <source>
        <dbReference type="ARBA" id="ARBA00023027"/>
    </source>
</evidence>
<dbReference type="GO" id="GO:0070403">
    <property type="term" value="F:NAD+ binding"/>
    <property type="evidence" value="ECO:0007669"/>
    <property type="project" value="InterPro"/>
</dbReference>
<dbReference type="InterPro" id="IPR050134">
    <property type="entry name" value="NAD-dep_sirtuin_deacylases"/>
</dbReference>
<dbReference type="PROSITE" id="PS50305">
    <property type="entry name" value="SIRTUIN"/>
    <property type="match status" value="1"/>
</dbReference>
<evidence type="ECO:0000259" key="3">
    <source>
        <dbReference type="PROSITE" id="PS50305"/>
    </source>
</evidence>
<dbReference type="SUPFAM" id="SSF52467">
    <property type="entry name" value="DHS-like NAD/FAD-binding domain"/>
    <property type="match status" value="1"/>
</dbReference>
<protein>
    <recommendedName>
        <fullName evidence="3">Deacetylase sirtuin-type domain-containing protein</fullName>
    </recommendedName>
</protein>
<name>A0A382WLE2_9ZZZZ</name>
<dbReference type="InterPro" id="IPR003000">
    <property type="entry name" value="Sirtuin"/>
</dbReference>
<proteinExistence type="predicted"/>
<reference evidence="4" key="1">
    <citation type="submission" date="2018-05" db="EMBL/GenBank/DDBJ databases">
        <authorList>
            <person name="Lanie J.A."/>
            <person name="Ng W.-L."/>
            <person name="Kazmierczak K.M."/>
            <person name="Andrzejewski T.M."/>
            <person name="Davidsen T.M."/>
            <person name="Wayne K.J."/>
            <person name="Tettelin H."/>
            <person name="Glass J.I."/>
            <person name="Rusch D."/>
            <person name="Podicherti R."/>
            <person name="Tsui H.-C.T."/>
            <person name="Winkler M.E."/>
        </authorList>
    </citation>
    <scope>NUCLEOTIDE SEQUENCE</scope>
</reference>
<dbReference type="Pfam" id="PF02146">
    <property type="entry name" value="SIR2"/>
    <property type="match status" value="1"/>
</dbReference>
<dbReference type="PANTHER" id="PTHR11085:SF10">
    <property type="entry name" value="NAD-DEPENDENT PROTEIN DEACYLASE SIRTUIN-5, MITOCHONDRIAL-RELATED"/>
    <property type="match status" value="1"/>
</dbReference>
<evidence type="ECO:0000256" key="1">
    <source>
        <dbReference type="ARBA" id="ARBA00022679"/>
    </source>
</evidence>
<feature type="non-terminal residue" evidence="4">
    <location>
        <position position="71"/>
    </location>
</feature>
<feature type="domain" description="Deacetylase sirtuin-type" evidence="3">
    <location>
        <begin position="1"/>
        <end position="71"/>
    </location>
</feature>
<dbReference type="InterPro" id="IPR026590">
    <property type="entry name" value="Ssirtuin_cat_dom"/>
</dbReference>